<sequence>SSILTVDIVISMLWHTDYTPQAAEASVPPTALIPQPLPPPPPLPLPGSPIVIEPDMEAINNLTQQLASQQLETQ</sequence>
<organism evidence="2 3">
    <name type="scientific">Marasmiellus scandens</name>
    <dbReference type="NCBI Taxonomy" id="2682957"/>
    <lineage>
        <taxon>Eukaryota</taxon>
        <taxon>Fungi</taxon>
        <taxon>Dikarya</taxon>
        <taxon>Basidiomycota</taxon>
        <taxon>Agaricomycotina</taxon>
        <taxon>Agaricomycetes</taxon>
        <taxon>Agaricomycetidae</taxon>
        <taxon>Agaricales</taxon>
        <taxon>Marasmiineae</taxon>
        <taxon>Omphalotaceae</taxon>
        <taxon>Marasmiellus</taxon>
    </lineage>
</organism>
<protein>
    <submittedName>
        <fullName evidence="2">Uncharacterized protein</fullName>
    </submittedName>
</protein>
<proteinExistence type="predicted"/>
<keyword evidence="3" id="KW-1185">Reference proteome</keyword>
<evidence type="ECO:0000313" key="2">
    <source>
        <dbReference type="EMBL" id="KAK7448109.1"/>
    </source>
</evidence>
<evidence type="ECO:0000256" key="1">
    <source>
        <dbReference type="SAM" id="MobiDB-lite"/>
    </source>
</evidence>
<feature type="non-terminal residue" evidence="2">
    <location>
        <position position="1"/>
    </location>
</feature>
<name>A0ABR1J730_9AGAR</name>
<reference evidence="2 3" key="1">
    <citation type="submission" date="2024-01" db="EMBL/GenBank/DDBJ databases">
        <title>A draft genome for the cacao thread blight pathogen Marasmiellus scandens.</title>
        <authorList>
            <person name="Baruah I.K."/>
            <person name="Leung J."/>
            <person name="Bukari Y."/>
            <person name="Amoako-Attah I."/>
            <person name="Meinhardt L.W."/>
            <person name="Bailey B.A."/>
            <person name="Cohen S.P."/>
        </authorList>
    </citation>
    <scope>NUCLEOTIDE SEQUENCE [LARGE SCALE GENOMIC DNA]</scope>
    <source>
        <strain evidence="2 3">GH-19</strain>
    </source>
</reference>
<feature type="region of interest" description="Disordered" evidence="1">
    <location>
        <begin position="27"/>
        <end position="47"/>
    </location>
</feature>
<evidence type="ECO:0000313" key="3">
    <source>
        <dbReference type="Proteomes" id="UP001498398"/>
    </source>
</evidence>
<feature type="compositionally biased region" description="Pro residues" evidence="1">
    <location>
        <begin position="35"/>
        <end position="47"/>
    </location>
</feature>
<gene>
    <name evidence="2" type="ORF">VKT23_013867</name>
</gene>
<dbReference type="Proteomes" id="UP001498398">
    <property type="component" value="Unassembled WGS sequence"/>
</dbReference>
<dbReference type="EMBL" id="JBANRG010000039">
    <property type="protein sequence ID" value="KAK7448109.1"/>
    <property type="molecule type" value="Genomic_DNA"/>
</dbReference>
<accession>A0ABR1J730</accession>
<comment type="caution">
    <text evidence="2">The sequence shown here is derived from an EMBL/GenBank/DDBJ whole genome shotgun (WGS) entry which is preliminary data.</text>
</comment>